<dbReference type="Pfam" id="PF07872">
    <property type="entry name" value="DUF1659"/>
    <property type="match status" value="1"/>
</dbReference>
<evidence type="ECO:0000313" key="2">
    <source>
        <dbReference type="EMBL" id="TYZ20629.1"/>
    </source>
</evidence>
<keyword evidence="3" id="KW-1185">Reference proteome</keyword>
<dbReference type="RefSeq" id="WP_033170674.1">
    <property type="nucleotide sequence ID" value="NZ_VTOY01000013.1"/>
</dbReference>
<feature type="domain" description="DUF1659" evidence="1">
    <location>
        <begin position="4"/>
        <end position="71"/>
    </location>
</feature>
<name>A0A5D6W0A6_9FIRM</name>
<proteinExistence type="predicted"/>
<evidence type="ECO:0000313" key="3">
    <source>
        <dbReference type="Proteomes" id="UP000323646"/>
    </source>
</evidence>
<evidence type="ECO:0000259" key="1">
    <source>
        <dbReference type="Pfam" id="PF07872"/>
    </source>
</evidence>
<sequence length="72" mass="7943">MAKRKDNTTKLIFKVVIGQTADGKEKLAQRTYSNINAELTDDQFYAVARALAEFQTGTVSAYIRQDASSIVA</sequence>
<accession>A0A5D6W0A6</accession>
<gene>
    <name evidence="2" type="ORF">FZ040_11525</name>
</gene>
<comment type="caution">
    <text evidence="2">The sequence shown here is derived from an EMBL/GenBank/DDBJ whole genome shotgun (WGS) entry which is preliminary data.</text>
</comment>
<reference evidence="2 3" key="1">
    <citation type="submission" date="2019-08" db="EMBL/GenBank/DDBJ databases">
        <title>Selenomonas sp. mPRGC5 and Selenomonas sp. mPRGC8 isolated from ruminal fluid of dairy goat (Capra hircus).</title>
        <authorList>
            <person name="Poothong S."/>
            <person name="Nuengjamnong C."/>
            <person name="Tanasupawat S."/>
        </authorList>
    </citation>
    <scope>NUCLEOTIDE SEQUENCE [LARGE SCALE GENOMIC DNA]</scope>
    <source>
        <strain evidence="3">mPRGC5</strain>
    </source>
</reference>
<dbReference type="AlphaFoldDB" id="A0A5D6W0A6"/>
<dbReference type="InterPro" id="IPR012454">
    <property type="entry name" value="DUF1659"/>
</dbReference>
<organism evidence="2 3">
    <name type="scientific">Selenomonas ruminis</name>
    <dbReference type="NCBI Taxonomy" id="2593411"/>
    <lineage>
        <taxon>Bacteria</taxon>
        <taxon>Bacillati</taxon>
        <taxon>Bacillota</taxon>
        <taxon>Negativicutes</taxon>
        <taxon>Selenomonadales</taxon>
        <taxon>Selenomonadaceae</taxon>
        <taxon>Selenomonas</taxon>
    </lineage>
</organism>
<protein>
    <submittedName>
        <fullName evidence="2">DUF1659 domain-containing protein</fullName>
    </submittedName>
</protein>
<dbReference type="EMBL" id="VTOY01000013">
    <property type="protein sequence ID" value="TYZ20629.1"/>
    <property type="molecule type" value="Genomic_DNA"/>
</dbReference>
<dbReference type="Proteomes" id="UP000323646">
    <property type="component" value="Unassembled WGS sequence"/>
</dbReference>
<dbReference type="OrthoDB" id="48766at2"/>